<evidence type="ECO:0000259" key="3">
    <source>
        <dbReference type="PROSITE" id="PS50109"/>
    </source>
</evidence>
<dbReference type="KEGG" id="fro:AALO17_04080"/>
<dbReference type="GO" id="GO:0000160">
    <property type="term" value="P:phosphorelay signal transduction system"/>
    <property type="evidence" value="ECO:0007669"/>
    <property type="project" value="UniProtKB-KW"/>
</dbReference>
<dbReference type="Pfam" id="PF02518">
    <property type="entry name" value="HATPase_c"/>
    <property type="match status" value="1"/>
</dbReference>
<dbReference type="GO" id="GO:0016301">
    <property type="term" value="F:kinase activity"/>
    <property type="evidence" value="ECO:0007669"/>
    <property type="project" value="UniProtKB-KW"/>
</dbReference>
<evidence type="ECO:0000313" key="4">
    <source>
        <dbReference type="EMBL" id="AMK53542.1"/>
    </source>
</evidence>
<proteinExistence type="predicted"/>
<keyword evidence="5" id="KW-1185">Reference proteome</keyword>
<dbReference type="Proteomes" id="UP000069771">
    <property type="component" value="Chromosome"/>
</dbReference>
<dbReference type="EMBL" id="CP011391">
    <property type="protein sequence ID" value="AMK53542.1"/>
    <property type="molecule type" value="Genomic_DNA"/>
</dbReference>
<gene>
    <name evidence="4" type="ORF">AALO17_04080</name>
</gene>
<organism evidence="4 5">
    <name type="scientific">Faecalibaculum rodentium</name>
    <dbReference type="NCBI Taxonomy" id="1702221"/>
    <lineage>
        <taxon>Bacteria</taxon>
        <taxon>Bacillati</taxon>
        <taxon>Bacillota</taxon>
        <taxon>Erysipelotrichia</taxon>
        <taxon>Erysipelotrichales</taxon>
        <taxon>Erysipelotrichaceae</taxon>
        <taxon>Faecalibaculum</taxon>
    </lineage>
</organism>
<evidence type="ECO:0000313" key="5">
    <source>
        <dbReference type="Proteomes" id="UP000069771"/>
    </source>
</evidence>
<dbReference type="AlphaFoldDB" id="A0A140DSB5"/>
<dbReference type="InterPro" id="IPR036890">
    <property type="entry name" value="HATPase_C_sf"/>
</dbReference>
<dbReference type="InterPro" id="IPR003594">
    <property type="entry name" value="HATPase_dom"/>
</dbReference>
<dbReference type="STRING" id="1702221.AALO17_04080"/>
<reference evidence="4 5" key="1">
    <citation type="journal article" date="2016" name="Gut Pathog.">
        <title>Whole genome sequencing of "Faecalibaculum rodentium" ALO17, isolated from C57BL/6J laboratory mouse feces.</title>
        <authorList>
            <person name="Lim S."/>
            <person name="Chang D.H."/>
            <person name="Ahn S."/>
            <person name="Kim B.C."/>
        </authorList>
    </citation>
    <scope>NUCLEOTIDE SEQUENCE [LARGE SCALE GENOMIC DNA]</scope>
    <source>
        <strain evidence="4 5">Alo17</strain>
    </source>
</reference>
<feature type="domain" description="Histidine kinase" evidence="3">
    <location>
        <begin position="122"/>
        <end position="311"/>
    </location>
</feature>
<sequence length="314" mass="35367">MKMLLAEMLKSRSVRLVLAAGFCILLQAALRFPMIAAIRTLTELTGAERMYLVHEAGRILIPFQLLPAVLAGYLGFRICCSFTPSLRWMDIICSMTDERNQLLLALLEEKRQSSQRREHSENLAHQLHNTAGAGLLLLDAGNTDPERMEQILEKLAKQTEQYLDASVLSSESSGFRYEPVDFYTVACRALAGFPESGTRLEGEKKPMPMYGDAFWLEEMIRSLLENALGFTRGQVRMSIRYSNSRKEYELELSHPGSVNFRHPVRYQSARTGHYGIGLSLADAVAEQHHGTLRIAETDGEVRILVRLPVVPLEI</sequence>
<name>A0A140DSB5_9FIRM</name>
<accession>A0A140DSB5</accession>
<dbReference type="InterPro" id="IPR005467">
    <property type="entry name" value="His_kinase_dom"/>
</dbReference>
<keyword evidence="2" id="KW-0902">Two-component regulatory system</keyword>
<dbReference type="SMART" id="SM00387">
    <property type="entry name" value="HATPase_c"/>
    <property type="match status" value="1"/>
</dbReference>
<evidence type="ECO:0000256" key="1">
    <source>
        <dbReference type="ARBA" id="ARBA00022777"/>
    </source>
</evidence>
<keyword evidence="1" id="KW-0808">Transferase</keyword>
<evidence type="ECO:0000256" key="2">
    <source>
        <dbReference type="ARBA" id="ARBA00023012"/>
    </source>
</evidence>
<dbReference type="PROSITE" id="PS50109">
    <property type="entry name" value="HIS_KIN"/>
    <property type="match status" value="1"/>
</dbReference>
<keyword evidence="1" id="KW-0418">Kinase</keyword>
<protein>
    <recommendedName>
        <fullName evidence="3">Histidine kinase domain-containing protein</fullName>
    </recommendedName>
</protein>
<dbReference type="SUPFAM" id="SSF55874">
    <property type="entry name" value="ATPase domain of HSP90 chaperone/DNA topoisomerase II/histidine kinase"/>
    <property type="match status" value="1"/>
</dbReference>
<dbReference type="Gene3D" id="3.30.565.10">
    <property type="entry name" value="Histidine kinase-like ATPase, C-terminal domain"/>
    <property type="match status" value="1"/>
</dbReference>